<evidence type="ECO:0000256" key="3">
    <source>
        <dbReference type="ARBA" id="ARBA00035647"/>
    </source>
</evidence>
<evidence type="ECO:0000259" key="6">
    <source>
        <dbReference type="SMART" id="SM01155"/>
    </source>
</evidence>
<dbReference type="EMBL" id="KZ451970">
    <property type="protein sequence ID" value="PKA56626.1"/>
    <property type="molecule type" value="Genomic_DNA"/>
</dbReference>
<evidence type="ECO:0000313" key="7">
    <source>
        <dbReference type="EMBL" id="PKA56626.1"/>
    </source>
</evidence>
<dbReference type="PANTHER" id="PTHR32035">
    <property type="entry name" value="AURORA KINASE A-INTERACTING PROTEIN"/>
    <property type="match status" value="1"/>
</dbReference>
<keyword evidence="2" id="KW-0496">Mitochondrion</keyword>
<dbReference type="PANTHER" id="PTHR32035:SF3">
    <property type="entry name" value="SMALL RIBOSOMAL SUBUNIT PROTEIN MS38"/>
    <property type="match status" value="1"/>
</dbReference>
<organism evidence="7 8">
    <name type="scientific">Apostasia shenzhenica</name>
    <dbReference type="NCBI Taxonomy" id="1088818"/>
    <lineage>
        <taxon>Eukaryota</taxon>
        <taxon>Viridiplantae</taxon>
        <taxon>Streptophyta</taxon>
        <taxon>Embryophyta</taxon>
        <taxon>Tracheophyta</taxon>
        <taxon>Spermatophyta</taxon>
        <taxon>Magnoliopsida</taxon>
        <taxon>Liliopsida</taxon>
        <taxon>Asparagales</taxon>
        <taxon>Orchidaceae</taxon>
        <taxon>Apostasioideae</taxon>
        <taxon>Apostasia</taxon>
    </lineage>
</organism>
<evidence type="ECO:0000256" key="5">
    <source>
        <dbReference type="SAM" id="MobiDB-lite"/>
    </source>
</evidence>
<name>A0A2I0AMD2_9ASPA</name>
<comment type="similarity">
    <text evidence="3">Belongs to the mitochondrion-specific ribosomal protein mS38 family.</text>
</comment>
<evidence type="ECO:0000313" key="8">
    <source>
        <dbReference type="Proteomes" id="UP000236161"/>
    </source>
</evidence>
<evidence type="ECO:0000256" key="4">
    <source>
        <dbReference type="ARBA" id="ARBA00035682"/>
    </source>
</evidence>
<feature type="compositionally biased region" description="Polar residues" evidence="5">
    <location>
        <begin position="19"/>
        <end position="29"/>
    </location>
</feature>
<comment type="subcellular location">
    <subcellularLocation>
        <location evidence="1">Mitochondrion</location>
    </subcellularLocation>
</comment>
<accession>A0A2I0AMD2</accession>
<dbReference type="Pfam" id="PF08213">
    <property type="entry name" value="COX24_C"/>
    <property type="match status" value="1"/>
</dbReference>
<gene>
    <name evidence="7" type="ORF">AXF42_Ash012756</name>
</gene>
<feature type="region of interest" description="Disordered" evidence="5">
    <location>
        <begin position="100"/>
        <end position="140"/>
    </location>
</feature>
<reference evidence="7 8" key="1">
    <citation type="journal article" date="2017" name="Nature">
        <title>The Apostasia genome and the evolution of orchids.</title>
        <authorList>
            <person name="Zhang G.Q."/>
            <person name="Liu K.W."/>
            <person name="Li Z."/>
            <person name="Lohaus R."/>
            <person name="Hsiao Y.Y."/>
            <person name="Niu S.C."/>
            <person name="Wang J.Y."/>
            <person name="Lin Y.C."/>
            <person name="Xu Q."/>
            <person name="Chen L.J."/>
            <person name="Yoshida K."/>
            <person name="Fujiwara S."/>
            <person name="Wang Z.W."/>
            <person name="Zhang Y.Q."/>
            <person name="Mitsuda N."/>
            <person name="Wang M."/>
            <person name="Liu G.H."/>
            <person name="Pecoraro L."/>
            <person name="Huang H.X."/>
            <person name="Xiao X.J."/>
            <person name="Lin M."/>
            <person name="Wu X.Y."/>
            <person name="Wu W.L."/>
            <person name="Chen Y.Y."/>
            <person name="Chang S.B."/>
            <person name="Sakamoto S."/>
            <person name="Ohme-Takagi M."/>
            <person name="Yagi M."/>
            <person name="Zeng S.J."/>
            <person name="Shen C.Y."/>
            <person name="Yeh C.M."/>
            <person name="Luo Y.B."/>
            <person name="Tsai W.C."/>
            <person name="Van de Peer Y."/>
            <person name="Liu Z.J."/>
        </authorList>
    </citation>
    <scope>NUCLEOTIDE SEQUENCE [LARGE SCALE GENOMIC DNA]</scope>
    <source>
        <strain evidence="8">cv. Shenzhen</strain>
        <tissue evidence="7">Stem</tissue>
    </source>
</reference>
<dbReference type="InterPro" id="IPR013177">
    <property type="entry name" value="Ribosomal_mS38_C"/>
</dbReference>
<feature type="compositionally biased region" description="Basic residues" evidence="5">
    <location>
        <begin position="117"/>
        <end position="140"/>
    </location>
</feature>
<dbReference type="SMART" id="SM01155">
    <property type="entry name" value="DUF1713"/>
    <property type="match status" value="1"/>
</dbReference>
<feature type="domain" description="Ribosomal protein mS38 C-terminal" evidence="6">
    <location>
        <begin position="112"/>
        <end position="139"/>
    </location>
</feature>
<protein>
    <recommendedName>
        <fullName evidence="4">Small ribosomal subunit protein mS38</fullName>
    </recommendedName>
</protein>
<sequence length="140" mass="15336">MASLLRKLLRKPPPPPSLQTLASLSKSRCSPSLLQSPVPSSIPSLVPNSNPSTTLCPFPHNNAGVNPSLRLHLSFPHCFHLEPISLSGMVQSDAAIAGELDSGAEGDGPSVWADSVKKKRKRKMNKHKYKKLRKRLRRQS</sequence>
<evidence type="ECO:0000256" key="2">
    <source>
        <dbReference type="ARBA" id="ARBA00023128"/>
    </source>
</evidence>
<dbReference type="OrthoDB" id="1932216at2759"/>
<keyword evidence="8" id="KW-1185">Reference proteome</keyword>
<proteinExistence type="inferred from homology"/>
<evidence type="ECO:0000256" key="1">
    <source>
        <dbReference type="ARBA" id="ARBA00004173"/>
    </source>
</evidence>
<feature type="region of interest" description="Disordered" evidence="5">
    <location>
        <begin position="1"/>
        <end position="61"/>
    </location>
</feature>
<feature type="compositionally biased region" description="Low complexity" evidence="5">
    <location>
        <begin position="30"/>
        <end position="52"/>
    </location>
</feature>
<dbReference type="Proteomes" id="UP000236161">
    <property type="component" value="Unassembled WGS sequence"/>
</dbReference>
<dbReference type="GO" id="GO:0005739">
    <property type="term" value="C:mitochondrion"/>
    <property type="evidence" value="ECO:0007669"/>
    <property type="project" value="UniProtKB-SubCell"/>
</dbReference>
<dbReference type="AlphaFoldDB" id="A0A2I0AMD2"/>